<keyword evidence="2" id="KW-1185">Reference proteome</keyword>
<gene>
    <name evidence="1" type="ORF">QI031_20610</name>
</gene>
<dbReference type="EMBL" id="CP124543">
    <property type="protein sequence ID" value="WGV24189.1"/>
    <property type="molecule type" value="Genomic_DNA"/>
</dbReference>
<sequence>MAELEYPANYWENLPVAIIVETRRGFENVREITALLCDAARSLITAMRS</sequence>
<dbReference type="KEGG" id="hbq:QI031_20610"/>
<proteinExistence type="predicted"/>
<dbReference type="Proteomes" id="UP001223520">
    <property type="component" value="Chromosome"/>
</dbReference>
<protein>
    <submittedName>
        <fullName evidence="1">Uncharacterized protein</fullName>
    </submittedName>
</protein>
<name>A0AAJ6NPM4_9CYAN</name>
<evidence type="ECO:0000313" key="1">
    <source>
        <dbReference type="EMBL" id="WGV24189.1"/>
    </source>
</evidence>
<accession>A0AAJ6NPM4</accession>
<organism evidence="1 2">
    <name type="scientific">Halotia branconii CENA392</name>
    <dbReference type="NCBI Taxonomy" id="1539056"/>
    <lineage>
        <taxon>Bacteria</taxon>
        <taxon>Bacillati</taxon>
        <taxon>Cyanobacteriota</taxon>
        <taxon>Cyanophyceae</taxon>
        <taxon>Nostocales</taxon>
        <taxon>Nodulariaceae</taxon>
        <taxon>Halotia</taxon>
    </lineage>
</organism>
<evidence type="ECO:0000313" key="2">
    <source>
        <dbReference type="Proteomes" id="UP001223520"/>
    </source>
</evidence>
<dbReference type="AlphaFoldDB" id="A0AAJ6NPM4"/>
<reference evidence="1 2" key="1">
    <citation type="journal article" date="2023" name="Limnol Oceanogr Lett">
        <title>Environmental adaptations by the intertidal Antarctic cyanobacterium Halotia branconii CENA392 as revealed using long-read genome sequencing.</title>
        <authorList>
            <person name="Dextro R.B."/>
            <person name="Delbaje E."/>
            <person name="Freitas P.N.N."/>
            <person name="Geraldes V."/>
            <person name="Pinto E."/>
            <person name="Long P.F."/>
            <person name="Fiore M.F."/>
        </authorList>
    </citation>
    <scope>NUCLEOTIDE SEQUENCE [LARGE SCALE GENOMIC DNA]</scope>
    <source>
        <strain evidence="1 2">CENA392</strain>
    </source>
</reference>
<dbReference type="RefSeq" id="WP_281481520.1">
    <property type="nucleotide sequence ID" value="NZ_CP124543.1"/>
</dbReference>